<evidence type="ECO:0000256" key="1">
    <source>
        <dbReference type="SAM" id="Phobius"/>
    </source>
</evidence>
<sequence>MPLAPSALSVVDTTALTVLPRAAEVRAYRRGRAGFTGPRVRVRPCLGGIGYTTLLVVSGTAAIGLGTLHAEPRAVLLCALLAIGSAIGAALCARSTRAMTMRREYRLAACAARNGLRYERGAVSPSTPGLRFSDTGGRALRRLTGSVGGASVEAGNYEHPTGLISGYVIVDGRSEVVPAFDFSSPAEWHRLWREFQRLS</sequence>
<organism evidence="2 3">
    <name type="scientific">Herbiconiux moechotypicola</name>
    <dbReference type="NCBI Taxonomy" id="637393"/>
    <lineage>
        <taxon>Bacteria</taxon>
        <taxon>Bacillati</taxon>
        <taxon>Actinomycetota</taxon>
        <taxon>Actinomycetes</taxon>
        <taxon>Micrococcales</taxon>
        <taxon>Microbacteriaceae</taxon>
        <taxon>Herbiconiux</taxon>
    </lineage>
</organism>
<dbReference type="RefSeq" id="WP_259480028.1">
    <property type="nucleotide sequence ID" value="NZ_BAAAQY010000008.1"/>
</dbReference>
<protein>
    <submittedName>
        <fullName evidence="2">Uncharacterized protein</fullName>
    </submittedName>
</protein>
<gene>
    <name evidence="2" type="ORF">GCM10009851_27820</name>
</gene>
<keyword evidence="1" id="KW-0472">Membrane</keyword>
<feature type="transmembrane region" description="Helical" evidence="1">
    <location>
        <begin position="74"/>
        <end position="93"/>
    </location>
</feature>
<dbReference type="Proteomes" id="UP001500929">
    <property type="component" value="Unassembled WGS sequence"/>
</dbReference>
<proteinExistence type="predicted"/>
<evidence type="ECO:0000313" key="3">
    <source>
        <dbReference type="Proteomes" id="UP001500929"/>
    </source>
</evidence>
<dbReference type="EMBL" id="BAAAQY010000008">
    <property type="protein sequence ID" value="GAA2240870.1"/>
    <property type="molecule type" value="Genomic_DNA"/>
</dbReference>
<reference evidence="3" key="1">
    <citation type="journal article" date="2019" name="Int. J. Syst. Evol. Microbiol.">
        <title>The Global Catalogue of Microorganisms (GCM) 10K type strain sequencing project: providing services to taxonomists for standard genome sequencing and annotation.</title>
        <authorList>
            <consortium name="The Broad Institute Genomics Platform"/>
            <consortium name="The Broad Institute Genome Sequencing Center for Infectious Disease"/>
            <person name="Wu L."/>
            <person name="Ma J."/>
        </authorList>
    </citation>
    <scope>NUCLEOTIDE SEQUENCE [LARGE SCALE GENOMIC DNA]</scope>
    <source>
        <strain evidence="3">JCM 16117</strain>
    </source>
</reference>
<keyword evidence="1" id="KW-0812">Transmembrane</keyword>
<comment type="caution">
    <text evidence="2">The sequence shown here is derived from an EMBL/GenBank/DDBJ whole genome shotgun (WGS) entry which is preliminary data.</text>
</comment>
<accession>A0ABP5QNU8</accession>
<keyword evidence="1" id="KW-1133">Transmembrane helix</keyword>
<name>A0ABP5QNU8_9MICO</name>
<keyword evidence="3" id="KW-1185">Reference proteome</keyword>
<feature type="transmembrane region" description="Helical" evidence="1">
    <location>
        <begin position="49"/>
        <end position="68"/>
    </location>
</feature>
<evidence type="ECO:0000313" key="2">
    <source>
        <dbReference type="EMBL" id="GAA2240870.1"/>
    </source>
</evidence>